<reference evidence="7 8" key="1">
    <citation type="submission" date="2019-12" db="EMBL/GenBank/DDBJ databases">
        <authorList>
            <person name="Yuan C.-G."/>
        </authorList>
    </citation>
    <scope>NUCLEOTIDE SEQUENCE [LARGE SCALE GENOMIC DNA]</scope>
    <source>
        <strain evidence="7 8">KCTC 23863</strain>
    </source>
</reference>
<evidence type="ECO:0000256" key="1">
    <source>
        <dbReference type="ARBA" id="ARBA00004370"/>
    </source>
</evidence>
<sequence>MAFQLTLTPVTTNGGSGLSSTEVTIDENVSEGTILARIEGLPVGSTPADFNIVVEEDAQGRFEIWYGNGSLDGVNFQTTWWFRVKAGGGGAQQLDYEDEDWGTFGAFYSDLTFKFYPAAGGPLQHQGVFGVALNDDTTETISNISIATTAQSVQPEGDSGTKEYIFTVTRDDGTDAASVNWSVAGTGANAADAADFLNGVFPSGRVDFAAGETTKQIRVIVAGDTAVEPNENFIVTLSNPTNANIVTGTAQGTIQDDDGAANTAPTNVRLTSGGTSTAVGEDAGQATVVGTVTADDDGGTAGLRYAIANNANFDIDTTTGEIFVKAGAALDFEGTASHVVAVTVTDTNGTGLSTTQNITINLTDVNEAPIDLTFGAQQTVQAGATGAGAAVIQANWVDPDGAASGFRNNQYAFLVNGNLVTSDGKFSIDAATGQVTTNAAITAADVGTKTLQVVAYDAGNPALRHVEARDITIAPAANTAPTLDVGATTEFTAVDQGAVSAFAGVTLGDVDGDNLTLTITFTQAHGVLIRSDGQAVPAPTPSGTNAVYTFTGTAAQLNAILDVLQFDPEDRAAGGAAQATDFALSVTDNQAGHAPVTNADITVTSTPPAPQNQAPTVTNEVYADTVAHDATTGLPTPFAGVTIGDDGVGGTDVTVTITLDTASEGAIVIPTGVAGSYNATTGVYTVTGTVAQVNAAIQALQFNPTDRTTHGAVDTSFTVQVQDAGGLTATNPNTITVTSTNPPPANTPPEAPSGTHTVDEGVAENTVVTTLAATDADGETVSYTFQDAQAGSNGLVSADGRFKIVGNQVLVNQVTTVAADSTVVYGISASDGTDTADGNLTITVRDLPPSGQALGLTLNGPEDFTATDSGPSVTAFGGFTITGDGTLTLRIAFNEDHGVLENFGNAVVSYGGGQIRYDFTGTKEVLEALLTNLKFNPVNRAMQSDTPVTTNFEIILDDGNAQTNNAVTNRQIDVETEILGNHAPDVTVTNGADVTKVVDTGPDCRPLHGLNLFDDEHDVLTLTVKFLKSHGELVIPPGLDVVRTLRTVNGTEYWEYTFTGQAAALEVMMDVIKFDASDMTTAPAGTIRTTHFELSVTDGALGRDPVLEQAQVTTVVGKAGFTSFVAPREWAPTGTKVGDLTAADGEGKAFSYQIVLTDGTLANTDGRFRIGADGKSIEVANGTKLDFEQARSHGLKLKVTIADGDQNPDNDLWFLQDVTIQVADWASERGTGTAGSERLYANAGNDILIGGNGHDTLLGGTGTDRLSGGNHNDWLYGGTGNDLLYGGTGSGRDMFVFNTALHSRANKDRIMDWHKTYDTIRLENAVFKALKKTGTLNKKFFKLGAKAADADDFIGYNKASGDLWYDANGSRAGGQVVFANIGKNKAIAYNDFVVF</sequence>
<evidence type="ECO:0000256" key="2">
    <source>
        <dbReference type="ARBA" id="ARBA00022729"/>
    </source>
</evidence>
<dbReference type="OrthoDB" id="8017345at2"/>
<reference evidence="7 8" key="2">
    <citation type="submission" date="2020-01" db="EMBL/GenBank/DDBJ databases">
        <title>Microvirga sp. nov., an arsenate reduction bacterium isolated from Tibet hotspring sediments.</title>
        <authorList>
            <person name="Xian W.-D."/>
            <person name="Li W.-J."/>
        </authorList>
    </citation>
    <scope>NUCLEOTIDE SEQUENCE [LARGE SCALE GENOMIC DNA]</scope>
    <source>
        <strain evidence="7 8">KCTC 23863</strain>
    </source>
</reference>
<protein>
    <recommendedName>
        <fullName evidence="6">Cadherin domain-containing protein</fullName>
    </recommendedName>
</protein>
<dbReference type="InterPro" id="IPR038081">
    <property type="entry name" value="CalX-like_sf"/>
</dbReference>
<keyword evidence="4" id="KW-0106">Calcium</keyword>
<name>A0A7X3SND6_9HYPH</name>
<evidence type="ECO:0000313" key="7">
    <source>
        <dbReference type="EMBL" id="MXQ10939.1"/>
    </source>
</evidence>
<dbReference type="GO" id="GO:0008013">
    <property type="term" value="F:beta-catenin binding"/>
    <property type="evidence" value="ECO:0007669"/>
    <property type="project" value="TreeGrafter"/>
</dbReference>
<proteinExistence type="predicted"/>
<evidence type="ECO:0000256" key="3">
    <source>
        <dbReference type="ARBA" id="ARBA00022737"/>
    </source>
</evidence>
<dbReference type="Gene3D" id="2.150.10.10">
    <property type="entry name" value="Serralysin-like metalloprotease, C-terminal"/>
    <property type="match status" value="1"/>
</dbReference>
<comment type="subcellular location">
    <subcellularLocation>
        <location evidence="1">Membrane</location>
    </subcellularLocation>
</comment>
<dbReference type="GO" id="GO:0016477">
    <property type="term" value="P:cell migration"/>
    <property type="evidence" value="ECO:0007669"/>
    <property type="project" value="TreeGrafter"/>
</dbReference>
<keyword evidence="2" id="KW-0732">Signal</keyword>
<dbReference type="PANTHER" id="PTHR24027">
    <property type="entry name" value="CADHERIN-23"/>
    <property type="match status" value="1"/>
</dbReference>
<dbReference type="GO" id="GO:0045296">
    <property type="term" value="F:cadherin binding"/>
    <property type="evidence" value="ECO:0007669"/>
    <property type="project" value="TreeGrafter"/>
</dbReference>
<dbReference type="InterPro" id="IPR003644">
    <property type="entry name" value="Calx_beta"/>
</dbReference>
<gene>
    <name evidence="7" type="ORF">GR328_05640</name>
</gene>
<dbReference type="SUPFAM" id="SSF49313">
    <property type="entry name" value="Cadherin-like"/>
    <property type="match status" value="2"/>
</dbReference>
<dbReference type="Gene3D" id="2.60.40.2030">
    <property type="match status" value="1"/>
</dbReference>
<dbReference type="InterPro" id="IPR018511">
    <property type="entry name" value="Hemolysin-typ_Ca-bd_CS"/>
</dbReference>
<evidence type="ECO:0000259" key="6">
    <source>
        <dbReference type="PROSITE" id="PS50268"/>
    </source>
</evidence>
<dbReference type="SUPFAM" id="SSF51120">
    <property type="entry name" value="beta-Roll"/>
    <property type="match status" value="1"/>
</dbReference>
<dbReference type="CDD" id="cd11304">
    <property type="entry name" value="Cadherin_repeat"/>
    <property type="match status" value="2"/>
</dbReference>
<dbReference type="PRINTS" id="PR00313">
    <property type="entry name" value="CABNDNGRPT"/>
</dbReference>
<dbReference type="InterPro" id="IPR039808">
    <property type="entry name" value="Cadherin"/>
</dbReference>
<evidence type="ECO:0000313" key="8">
    <source>
        <dbReference type="Proteomes" id="UP000436483"/>
    </source>
</evidence>
<dbReference type="InterPro" id="IPR002126">
    <property type="entry name" value="Cadherin-like_dom"/>
</dbReference>
<dbReference type="InterPro" id="IPR011049">
    <property type="entry name" value="Serralysin-like_metalloprot_C"/>
</dbReference>
<dbReference type="SUPFAM" id="SSF141072">
    <property type="entry name" value="CalX-like"/>
    <property type="match status" value="1"/>
</dbReference>
<keyword evidence="5" id="KW-0472">Membrane</keyword>
<dbReference type="GO" id="GO:0016342">
    <property type="term" value="C:catenin complex"/>
    <property type="evidence" value="ECO:0007669"/>
    <property type="project" value="TreeGrafter"/>
</dbReference>
<evidence type="ECO:0000256" key="4">
    <source>
        <dbReference type="ARBA" id="ARBA00022837"/>
    </source>
</evidence>
<dbReference type="PROSITE" id="PS00330">
    <property type="entry name" value="HEMOLYSIN_CALCIUM"/>
    <property type="match status" value="2"/>
</dbReference>
<dbReference type="GO" id="GO:0007156">
    <property type="term" value="P:homophilic cell adhesion via plasma membrane adhesion molecules"/>
    <property type="evidence" value="ECO:0007669"/>
    <property type="project" value="InterPro"/>
</dbReference>
<organism evidence="7 8">
    <name type="scientific">Microvirga makkahensis</name>
    <dbReference type="NCBI Taxonomy" id="1128670"/>
    <lineage>
        <taxon>Bacteria</taxon>
        <taxon>Pseudomonadati</taxon>
        <taxon>Pseudomonadota</taxon>
        <taxon>Alphaproteobacteria</taxon>
        <taxon>Hyphomicrobiales</taxon>
        <taxon>Methylobacteriaceae</taxon>
        <taxon>Microvirga</taxon>
    </lineage>
</organism>
<dbReference type="Pfam" id="PF03160">
    <property type="entry name" value="Calx-beta"/>
    <property type="match status" value="1"/>
</dbReference>
<dbReference type="PANTHER" id="PTHR24027:SF438">
    <property type="entry name" value="CADHERIN 23"/>
    <property type="match status" value="1"/>
</dbReference>
<dbReference type="Pfam" id="PF00353">
    <property type="entry name" value="HemolysinCabind"/>
    <property type="match status" value="1"/>
</dbReference>
<keyword evidence="8" id="KW-1185">Reference proteome</keyword>
<accession>A0A7X3SND6</accession>
<dbReference type="Proteomes" id="UP000436483">
    <property type="component" value="Unassembled WGS sequence"/>
</dbReference>
<dbReference type="SMART" id="SM00112">
    <property type="entry name" value="CA"/>
    <property type="match status" value="1"/>
</dbReference>
<dbReference type="EMBL" id="WURB01000003">
    <property type="protein sequence ID" value="MXQ10939.1"/>
    <property type="molecule type" value="Genomic_DNA"/>
</dbReference>
<evidence type="ECO:0000256" key="5">
    <source>
        <dbReference type="ARBA" id="ARBA00023136"/>
    </source>
</evidence>
<dbReference type="InterPro" id="IPR015919">
    <property type="entry name" value="Cadherin-like_sf"/>
</dbReference>
<feature type="domain" description="Cadherin" evidence="6">
    <location>
        <begin position="388"/>
        <end position="483"/>
    </location>
</feature>
<comment type="caution">
    <text evidence="7">The sequence shown here is derived from an EMBL/GenBank/DDBJ whole genome shotgun (WGS) entry which is preliminary data.</text>
</comment>
<dbReference type="GO" id="GO:0005509">
    <property type="term" value="F:calcium ion binding"/>
    <property type="evidence" value="ECO:0007669"/>
    <property type="project" value="InterPro"/>
</dbReference>
<keyword evidence="3" id="KW-0677">Repeat</keyword>
<dbReference type="GO" id="GO:0007154">
    <property type="term" value="P:cell communication"/>
    <property type="evidence" value="ECO:0007669"/>
    <property type="project" value="InterPro"/>
</dbReference>
<dbReference type="Gene3D" id="2.60.40.60">
    <property type="entry name" value="Cadherins"/>
    <property type="match status" value="3"/>
</dbReference>
<dbReference type="Pfam" id="PF00028">
    <property type="entry name" value="Cadherin"/>
    <property type="match status" value="1"/>
</dbReference>
<dbReference type="PROSITE" id="PS50268">
    <property type="entry name" value="CADHERIN_2"/>
    <property type="match status" value="2"/>
</dbReference>
<dbReference type="InterPro" id="IPR001343">
    <property type="entry name" value="Hemolysn_Ca-bd"/>
</dbReference>
<feature type="domain" description="Cadherin" evidence="6">
    <location>
        <begin position="271"/>
        <end position="371"/>
    </location>
</feature>